<reference evidence="2 3" key="1">
    <citation type="submission" date="2017-03" db="EMBL/GenBank/DDBJ databases">
        <title>Draft genome sequence of Streptomyces scabrisporus NF3, endophyte isolated from Amphipterygium adstringens.</title>
        <authorList>
            <person name="Vazquez M."/>
            <person name="Ceapa C.D."/>
            <person name="Rodriguez Luna D."/>
            <person name="Sanchez Esquivel S."/>
        </authorList>
    </citation>
    <scope>NUCLEOTIDE SEQUENCE [LARGE SCALE GENOMIC DNA]</scope>
    <source>
        <strain evidence="2 3">NF3</strain>
    </source>
</reference>
<name>A0A1T3NIE4_9ACTN</name>
<protein>
    <submittedName>
        <fullName evidence="2">Uncharacterized protein</fullName>
    </submittedName>
</protein>
<dbReference type="EMBL" id="MWQN01000005">
    <property type="protein sequence ID" value="OPC76617.1"/>
    <property type="molecule type" value="Genomic_DNA"/>
</dbReference>
<sequence>MSAEADAGRVEAQVTCDGKDGDCPASITERATYREPLPAPTTGDADDPAWAPLRELSTRTQEIAARRGWRVDGWGEFCPDCAPHVREDEDEDDDWSHLVSG</sequence>
<organism evidence="2 3">
    <name type="scientific">Embleya scabrispora</name>
    <dbReference type="NCBI Taxonomy" id="159449"/>
    <lineage>
        <taxon>Bacteria</taxon>
        <taxon>Bacillati</taxon>
        <taxon>Actinomycetota</taxon>
        <taxon>Actinomycetes</taxon>
        <taxon>Kitasatosporales</taxon>
        <taxon>Streptomycetaceae</taxon>
        <taxon>Embleya</taxon>
    </lineage>
</organism>
<proteinExistence type="predicted"/>
<dbReference type="AlphaFoldDB" id="A0A1T3NIE4"/>
<evidence type="ECO:0000313" key="3">
    <source>
        <dbReference type="Proteomes" id="UP000190037"/>
    </source>
</evidence>
<feature type="region of interest" description="Disordered" evidence="1">
    <location>
        <begin position="1"/>
        <end position="50"/>
    </location>
</feature>
<dbReference type="Proteomes" id="UP000190037">
    <property type="component" value="Unassembled WGS sequence"/>
</dbReference>
<comment type="caution">
    <text evidence="2">The sequence shown here is derived from an EMBL/GenBank/DDBJ whole genome shotgun (WGS) entry which is preliminary data.</text>
</comment>
<evidence type="ECO:0000313" key="2">
    <source>
        <dbReference type="EMBL" id="OPC76617.1"/>
    </source>
</evidence>
<gene>
    <name evidence="2" type="ORF">B4N89_44815</name>
</gene>
<accession>A0A1T3NIE4</accession>
<evidence type="ECO:0000256" key="1">
    <source>
        <dbReference type="SAM" id="MobiDB-lite"/>
    </source>
</evidence>
<keyword evidence="3" id="KW-1185">Reference proteome</keyword>